<organism evidence="2 3">
    <name type="scientific">Tuber magnatum</name>
    <name type="common">white Piedmont truffle</name>
    <dbReference type="NCBI Taxonomy" id="42249"/>
    <lineage>
        <taxon>Eukaryota</taxon>
        <taxon>Fungi</taxon>
        <taxon>Dikarya</taxon>
        <taxon>Ascomycota</taxon>
        <taxon>Pezizomycotina</taxon>
        <taxon>Pezizomycetes</taxon>
        <taxon>Pezizales</taxon>
        <taxon>Tuberaceae</taxon>
        <taxon>Tuber</taxon>
    </lineage>
</organism>
<reference evidence="2 3" key="1">
    <citation type="submission" date="2018-03" db="EMBL/GenBank/DDBJ databases">
        <title>Genomes of Pezizomycetes fungi and the evolution of truffles.</title>
        <authorList>
            <person name="Murat C."/>
            <person name="Payen T."/>
            <person name="Noel B."/>
            <person name="Kuo A."/>
            <person name="Martin F.M."/>
        </authorList>
    </citation>
    <scope>NUCLEOTIDE SEQUENCE [LARGE SCALE GENOMIC DNA]</scope>
    <source>
        <strain evidence="2">091103-1</strain>
    </source>
</reference>
<accession>A0A317SRL3</accession>
<proteinExistence type="predicted"/>
<dbReference type="Gene3D" id="3.30.160.60">
    <property type="entry name" value="Classic Zinc Finger"/>
    <property type="match status" value="1"/>
</dbReference>
<feature type="region of interest" description="Disordered" evidence="1">
    <location>
        <begin position="1"/>
        <end position="111"/>
    </location>
</feature>
<dbReference type="Proteomes" id="UP000246991">
    <property type="component" value="Unassembled WGS sequence"/>
</dbReference>
<dbReference type="AlphaFoldDB" id="A0A317SRL3"/>
<comment type="caution">
    <text evidence="2">The sequence shown here is derived from an EMBL/GenBank/DDBJ whole genome shotgun (WGS) entry which is preliminary data.</text>
</comment>
<evidence type="ECO:0000313" key="3">
    <source>
        <dbReference type="Proteomes" id="UP000246991"/>
    </source>
</evidence>
<evidence type="ECO:0000313" key="2">
    <source>
        <dbReference type="EMBL" id="PWW77073.1"/>
    </source>
</evidence>
<protein>
    <submittedName>
        <fullName evidence="2">Uncharacterized protein</fullName>
    </submittedName>
</protein>
<feature type="non-terminal residue" evidence="2">
    <location>
        <position position="1"/>
    </location>
</feature>
<evidence type="ECO:0000256" key="1">
    <source>
        <dbReference type="SAM" id="MobiDB-lite"/>
    </source>
</evidence>
<name>A0A317SRL3_9PEZI</name>
<feature type="compositionally biased region" description="Basic residues" evidence="1">
    <location>
        <begin position="89"/>
        <end position="99"/>
    </location>
</feature>
<dbReference type="EMBL" id="PYWC01000027">
    <property type="protein sequence ID" value="PWW77073.1"/>
    <property type="molecule type" value="Genomic_DNA"/>
</dbReference>
<sequence length="178" mass="19449">QHNFREGNANLHSSNQSDGDFGAYGYGDSSPEHGTTIPPDTGSSHMSLEPPRQSGGPDWDTASGSQSQGSHPDLTTGNVAPPPPPPPHRPARPGRKRGKAANSPSAGPRACHTCEIKFKRHSDLDRHLKAARKHSVPGGPVCPEIGCKHTTRFTRVDNFRAHYRRQYRKGDYEANRFI</sequence>
<gene>
    <name evidence="2" type="ORF">C7212DRAFT_184454</name>
</gene>
<feature type="compositionally biased region" description="Polar residues" evidence="1">
    <location>
        <begin position="62"/>
        <end position="78"/>
    </location>
</feature>
<keyword evidence="3" id="KW-1185">Reference proteome</keyword>